<feature type="compositionally biased region" description="Low complexity" evidence="7">
    <location>
        <begin position="537"/>
        <end position="552"/>
    </location>
</feature>
<dbReference type="Proteomes" id="UP000324897">
    <property type="component" value="Unassembled WGS sequence"/>
</dbReference>
<evidence type="ECO:0000256" key="6">
    <source>
        <dbReference type="ARBA" id="ARBA00022842"/>
    </source>
</evidence>
<keyword evidence="4" id="KW-0808">Transferase</keyword>
<keyword evidence="11" id="KW-1185">Reference proteome</keyword>
<keyword evidence="6" id="KW-0460">Magnesium</keyword>
<evidence type="ECO:0000256" key="1">
    <source>
        <dbReference type="ARBA" id="ARBA00001936"/>
    </source>
</evidence>
<dbReference type="FunFam" id="3.30.460.10:FF:000006">
    <property type="entry name" value="non-canonical poly(A) RNA polymerase PAPD5"/>
    <property type="match status" value="1"/>
</dbReference>
<keyword evidence="5" id="KW-0479">Metal-binding</keyword>
<dbReference type="InterPro" id="IPR002058">
    <property type="entry name" value="PAP_assoc"/>
</dbReference>
<sequence length="632" mass="69432">MACEPPDPRPPTRRRKGKRAAPSLTPPTQASAAMEAETHAATAVMEAEASAASSTTFVYDALPGLTLAFSPEEALDDAAEPLAASRREDDGDATATYAVFRNEITAAGDPIKDIPAADFFSLDVSTSVEAEPDSPHTPAPDSAVAATPSGSRAAEEQPAQGSERAWFRGGRRFRSPMLQLHKEILDFCDFISPSAEEQSSRTAAVQAVSDVVKHIWPQCKVEVFGSFRTGLYLPTSDIDVVIFDSKVKTPQVGLYALAKALSQKGVAKKIQVIAKARVPIVKFVERKSGIAFDISFDVDGGPQAADFIKESVKKLPALRPLCMILKVFLHQRELNEVYTGGIGSYALLTMLITHLQLVWGGQDILGYRQSKEHNLGILLIKFFDFYGRKLNHWDVGISCNTAKTFFLKSEKEPVKEADIFVNLDRPHLLAIQDPMLPDNDIGKNSFNYFKVKSAFSKAYSVLTDANLIGGLGPNRSILGTIVRPDSVLLDRKGWNTGDMIANMLTEPWEPVTRQFDSENDAVYNWHVIDDEPLPRNSQSASDDTSSSPLQKSKSSKSNRKSRTRKKGKDDVSGSTHVDNGFGEDTARKRGKGSVQEGGRSHHSTGSRKRRKGSREYDRFTNTLPQYTHVSKW</sequence>
<dbReference type="GO" id="GO:0046872">
    <property type="term" value="F:metal ion binding"/>
    <property type="evidence" value="ECO:0007669"/>
    <property type="project" value="UniProtKB-KW"/>
</dbReference>
<feature type="domain" description="Poly(A) RNA polymerase mitochondrial-like central palm" evidence="9">
    <location>
        <begin position="180"/>
        <end position="298"/>
    </location>
</feature>
<dbReference type="Gene3D" id="3.30.460.10">
    <property type="entry name" value="Beta Polymerase, domain 2"/>
    <property type="match status" value="1"/>
</dbReference>
<evidence type="ECO:0000256" key="3">
    <source>
        <dbReference type="ARBA" id="ARBA00012388"/>
    </source>
</evidence>
<dbReference type="EC" id="2.7.7.19" evidence="3"/>
<dbReference type="GO" id="GO:0005730">
    <property type="term" value="C:nucleolus"/>
    <property type="evidence" value="ECO:0007669"/>
    <property type="project" value="TreeGrafter"/>
</dbReference>
<evidence type="ECO:0000259" key="8">
    <source>
        <dbReference type="Pfam" id="PF03828"/>
    </source>
</evidence>
<feature type="compositionally biased region" description="Low complexity" evidence="7">
    <location>
        <begin position="30"/>
        <end position="39"/>
    </location>
</feature>
<evidence type="ECO:0000256" key="7">
    <source>
        <dbReference type="SAM" id="MobiDB-lite"/>
    </source>
</evidence>
<dbReference type="Gene3D" id="1.10.1410.10">
    <property type="match status" value="1"/>
</dbReference>
<proteinExistence type="inferred from homology"/>
<dbReference type="GO" id="GO:0003729">
    <property type="term" value="F:mRNA binding"/>
    <property type="evidence" value="ECO:0007669"/>
    <property type="project" value="TreeGrafter"/>
</dbReference>
<dbReference type="Pfam" id="PF03828">
    <property type="entry name" value="PAP_assoc"/>
    <property type="match status" value="1"/>
</dbReference>
<dbReference type="EMBL" id="RWGY01000009">
    <property type="protein sequence ID" value="TVU35597.1"/>
    <property type="molecule type" value="Genomic_DNA"/>
</dbReference>
<dbReference type="AlphaFoldDB" id="A0A5J9VJ60"/>
<feature type="region of interest" description="Disordered" evidence="7">
    <location>
        <begin position="127"/>
        <end position="166"/>
    </location>
</feature>
<feature type="compositionally biased region" description="Basic residues" evidence="7">
    <location>
        <begin position="553"/>
        <end position="566"/>
    </location>
</feature>
<dbReference type="GO" id="GO:0031123">
    <property type="term" value="P:RNA 3'-end processing"/>
    <property type="evidence" value="ECO:0007669"/>
    <property type="project" value="TreeGrafter"/>
</dbReference>
<evidence type="ECO:0000256" key="2">
    <source>
        <dbReference type="ARBA" id="ARBA00008593"/>
    </source>
</evidence>
<dbReference type="Pfam" id="PF22600">
    <property type="entry name" value="MTPAP-like_central"/>
    <property type="match status" value="1"/>
</dbReference>
<dbReference type="PANTHER" id="PTHR23092">
    <property type="entry name" value="POLY(A) RNA POLYMERASE"/>
    <property type="match status" value="1"/>
</dbReference>
<comment type="caution">
    <text evidence="10">The sequence shown here is derived from an EMBL/GenBank/DDBJ whole genome shotgun (WGS) entry which is preliminary data.</text>
</comment>
<protein>
    <recommendedName>
        <fullName evidence="3">polynucleotide adenylyltransferase</fullName>
        <ecNumber evidence="3">2.7.7.19</ecNumber>
    </recommendedName>
</protein>
<dbReference type="Gramene" id="TVU35597">
    <property type="protein sequence ID" value="TVU35597"/>
    <property type="gene ID" value="EJB05_17495"/>
</dbReference>
<feature type="non-terminal residue" evidence="10">
    <location>
        <position position="1"/>
    </location>
</feature>
<dbReference type="PANTHER" id="PTHR23092:SF15">
    <property type="entry name" value="INACTIVE NON-CANONICAL POLY(A) RNA POLYMERASE PROTEIN TRF4-2-RELATED"/>
    <property type="match status" value="1"/>
</dbReference>
<feature type="region of interest" description="Disordered" evidence="7">
    <location>
        <begin position="531"/>
        <end position="632"/>
    </location>
</feature>
<evidence type="ECO:0000259" key="9">
    <source>
        <dbReference type="Pfam" id="PF22600"/>
    </source>
</evidence>
<dbReference type="SUPFAM" id="SSF81631">
    <property type="entry name" value="PAP/OAS1 substrate-binding domain"/>
    <property type="match status" value="1"/>
</dbReference>
<feature type="region of interest" description="Disordered" evidence="7">
    <location>
        <begin position="1"/>
        <end position="39"/>
    </location>
</feature>
<organism evidence="10 11">
    <name type="scientific">Eragrostis curvula</name>
    <name type="common">weeping love grass</name>
    <dbReference type="NCBI Taxonomy" id="38414"/>
    <lineage>
        <taxon>Eukaryota</taxon>
        <taxon>Viridiplantae</taxon>
        <taxon>Streptophyta</taxon>
        <taxon>Embryophyta</taxon>
        <taxon>Tracheophyta</taxon>
        <taxon>Spermatophyta</taxon>
        <taxon>Magnoliopsida</taxon>
        <taxon>Liliopsida</taxon>
        <taxon>Poales</taxon>
        <taxon>Poaceae</taxon>
        <taxon>PACMAD clade</taxon>
        <taxon>Chloridoideae</taxon>
        <taxon>Eragrostideae</taxon>
        <taxon>Eragrostidinae</taxon>
        <taxon>Eragrostis</taxon>
    </lineage>
</organism>
<accession>A0A5J9VJ60</accession>
<evidence type="ECO:0000313" key="10">
    <source>
        <dbReference type="EMBL" id="TVU35597.1"/>
    </source>
</evidence>
<evidence type="ECO:0000256" key="4">
    <source>
        <dbReference type="ARBA" id="ARBA00022679"/>
    </source>
</evidence>
<dbReference type="InterPro" id="IPR054708">
    <property type="entry name" value="MTPAP-like_central"/>
</dbReference>
<dbReference type="GO" id="GO:1990817">
    <property type="term" value="F:poly(A) RNA polymerase activity"/>
    <property type="evidence" value="ECO:0007669"/>
    <property type="project" value="UniProtKB-EC"/>
</dbReference>
<dbReference type="OrthoDB" id="273917at2759"/>
<feature type="compositionally biased region" description="Polar residues" evidence="7">
    <location>
        <begin position="619"/>
        <end position="632"/>
    </location>
</feature>
<dbReference type="InterPro" id="IPR043519">
    <property type="entry name" value="NT_sf"/>
</dbReference>
<evidence type="ECO:0000256" key="5">
    <source>
        <dbReference type="ARBA" id="ARBA00022723"/>
    </source>
</evidence>
<dbReference type="FunFam" id="1.10.1410.10:FF:000009">
    <property type="entry name" value="Poly(A) RNA polymerase cid14"/>
    <property type="match status" value="1"/>
</dbReference>
<dbReference type="GO" id="GO:0043634">
    <property type="term" value="P:polyadenylation-dependent ncRNA catabolic process"/>
    <property type="evidence" value="ECO:0007669"/>
    <property type="project" value="TreeGrafter"/>
</dbReference>
<dbReference type="CDD" id="cd05402">
    <property type="entry name" value="NT_PAP_TUTase"/>
    <property type="match status" value="1"/>
</dbReference>
<feature type="compositionally biased region" description="Basic residues" evidence="7">
    <location>
        <begin position="600"/>
        <end position="612"/>
    </location>
</feature>
<reference evidence="10 11" key="1">
    <citation type="journal article" date="2019" name="Sci. Rep.">
        <title>A high-quality genome of Eragrostis curvula grass provides insights into Poaceae evolution and supports new strategies to enhance forage quality.</title>
        <authorList>
            <person name="Carballo J."/>
            <person name="Santos B.A.C.M."/>
            <person name="Zappacosta D."/>
            <person name="Garbus I."/>
            <person name="Selva J.P."/>
            <person name="Gallo C.A."/>
            <person name="Diaz A."/>
            <person name="Albertini E."/>
            <person name="Caccamo M."/>
            <person name="Echenique V."/>
        </authorList>
    </citation>
    <scope>NUCLEOTIDE SEQUENCE [LARGE SCALE GENOMIC DNA]</scope>
    <source>
        <strain evidence="11">cv. Victoria</strain>
        <tissue evidence="10">Leaf</tissue>
    </source>
</reference>
<comment type="similarity">
    <text evidence="2">Belongs to the DNA polymerase type-B-like family.</text>
</comment>
<dbReference type="SUPFAM" id="SSF81301">
    <property type="entry name" value="Nucleotidyltransferase"/>
    <property type="match status" value="1"/>
</dbReference>
<evidence type="ECO:0000313" key="11">
    <source>
        <dbReference type="Proteomes" id="UP000324897"/>
    </source>
</evidence>
<comment type="cofactor">
    <cofactor evidence="1">
        <name>Mn(2+)</name>
        <dbReference type="ChEBI" id="CHEBI:29035"/>
    </cofactor>
</comment>
<dbReference type="GO" id="GO:0031499">
    <property type="term" value="C:TRAMP complex"/>
    <property type="evidence" value="ECO:0007669"/>
    <property type="project" value="TreeGrafter"/>
</dbReference>
<feature type="domain" description="PAP-associated" evidence="8">
    <location>
        <begin position="374"/>
        <end position="439"/>
    </location>
</feature>
<dbReference type="InterPro" id="IPR045862">
    <property type="entry name" value="Trf4-like"/>
</dbReference>
<gene>
    <name evidence="10" type="ORF">EJB05_17495</name>
</gene>
<name>A0A5J9VJ60_9POAL</name>